<dbReference type="Pfam" id="PF07811">
    <property type="entry name" value="TadE"/>
    <property type="match status" value="1"/>
</dbReference>
<comment type="caution">
    <text evidence="3">The sequence shown here is derived from an EMBL/GenBank/DDBJ whole genome shotgun (WGS) entry which is preliminary data.</text>
</comment>
<evidence type="ECO:0000313" key="3">
    <source>
        <dbReference type="EMBL" id="MBB3712241.1"/>
    </source>
</evidence>
<sequence>MRLLNSLRTAQRDESGNVTIEFVLWVPLVAFLLLVTVDVGQIFLKQAQATRLVQDANRALSVGKIRTTVATETFIKDRLAGFSTAVTAQTTYDPGTGIISTTAKIPLRDLTVTQALPIGQGATVTIQSSHMMEF</sequence>
<dbReference type="RefSeq" id="WP_183472044.1">
    <property type="nucleotide sequence ID" value="NZ_JACIBX010000006.1"/>
</dbReference>
<accession>A0ABR6HP95</accession>
<feature type="transmembrane region" description="Helical" evidence="1">
    <location>
        <begin position="22"/>
        <end position="44"/>
    </location>
</feature>
<name>A0ABR6HP95_9RHOB</name>
<feature type="domain" description="TadE-like" evidence="2">
    <location>
        <begin position="16"/>
        <end position="56"/>
    </location>
</feature>
<gene>
    <name evidence="3" type="ORF">FHS00_001823</name>
</gene>
<dbReference type="Proteomes" id="UP000576152">
    <property type="component" value="Unassembled WGS sequence"/>
</dbReference>
<reference evidence="3 4" key="1">
    <citation type="submission" date="2020-08" db="EMBL/GenBank/DDBJ databases">
        <title>Genomic Encyclopedia of Type Strains, Phase III (KMG-III): the genomes of soil and plant-associated and newly described type strains.</title>
        <authorList>
            <person name="Whitman W."/>
        </authorList>
    </citation>
    <scope>NUCLEOTIDE SEQUENCE [LARGE SCALE GENOMIC DNA]</scope>
    <source>
        <strain evidence="3 4">CECT 8572</strain>
    </source>
</reference>
<evidence type="ECO:0000256" key="1">
    <source>
        <dbReference type="SAM" id="Phobius"/>
    </source>
</evidence>
<organism evidence="3 4">
    <name type="scientific">Limimaricola variabilis</name>
    <dbReference type="NCBI Taxonomy" id="1492771"/>
    <lineage>
        <taxon>Bacteria</taxon>
        <taxon>Pseudomonadati</taxon>
        <taxon>Pseudomonadota</taxon>
        <taxon>Alphaproteobacteria</taxon>
        <taxon>Rhodobacterales</taxon>
        <taxon>Paracoccaceae</taxon>
        <taxon>Limimaricola</taxon>
    </lineage>
</organism>
<dbReference type="InterPro" id="IPR012495">
    <property type="entry name" value="TadE-like_dom"/>
</dbReference>
<evidence type="ECO:0000313" key="4">
    <source>
        <dbReference type="Proteomes" id="UP000576152"/>
    </source>
</evidence>
<protein>
    <submittedName>
        <fullName evidence="3">Flp pilus assembly protein TadG</fullName>
    </submittedName>
</protein>
<keyword evidence="1" id="KW-0472">Membrane</keyword>
<keyword evidence="1" id="KW-0812">Transmembrane</keyword>
<evidence type="ECO:0000259" key="2">
    <source>
        <dbReference type="Pfam" id="PF07811"/>
    </source>
</evidence>
<proteinExistence type="predicted"/>
<keyword evidence="4" id="KW-1185">Reference proteome</keyword>
<keyword evidence="1" id="KW-1133">Transmembrane helix</keyword>
<dbReference type="EMBL" id="JACIBX010000006">
    <property type="protein sequence ID" value="MBB3712241.1"/>
    <property type="molecule type" value="Genomic_DNA"/>
</dbReference>